<dbReference type="PANTHER" id="PTHR30329:SF21">
    <property type="entry name" value="LIPOPROTEIN YIAD-RELATED"/>
    <property type="match status" value="1"/>
</dbReference>
<keyword evidence="3" id="KW-0998">Cell outer membrane</keyword>
<dbReference type="InterPro" id="IPR006665">
    <property type="entry name" value="OmpA-like"/>
</dbReference>
<dbReference type="GO" id="GO:0009279">
    <property type="term" value="C:cell outer membrane"/>
    <property type="evidence" value="ECO:0007669"/>
    <property type="project" value="UniProtKB-SubCell"/>
</dbReference>
<evidence type="ECO:0000259" key="5">
    <source>
        <dbReference type="PROSITE" id="PS51123"/>
    </source>
</evidence>
<dbReference type="Pfam" id="PF00691">
    <property type="entry name" value="OmpA"/>
    <property type="match status" value="1"/>
</dbReference>
<dbReference type="PROSITE" id="PS51123">
    <property type="entry name" value="OMPA_2"/>
    <property type="match status" value="1"/>
</dbReference>
<proteinExistence type="predicted"/>
<reference evidence="6 7" key="1">
    <citation type="journal article" date="2011" name="Stand. Genomic Sci.">
        <title>Complete genome sequence of the thermophilic sulfur-reducer Hippea maritima type strain (MH(2)).</title>
        <authorList>
            <person name="Huntemann M."/>
            <person name="Lu M."/>
            <person name="Nolan M."/>
            <person name="Lapidus A."/>
            <person name="Lucas S."/>
            <person name="Hammon N."/>
            <person name="Deshpande S."/>
            <person name="Cheng J.F."/>
            <person name="Tapia R."/>
            <person name="Han C."/>
            <person name="Goodwin L."/>
            <person name="Pitluck S."/>
            <person name="Liolios K."/>
            <person name="Pagani I."/>
            <person name="Ivanova N."/>
            <person name="Ovchinikova G."/>
            <person name="Pati A."/>
            <person name="Chen A."/>
            <person name="Palaniappan K."/>
            <person name="Land M."/>
            <person name="Hauser L."/>
            <person name="Jeffries C.D."/>
            <person name="Detter J.C."/>
            <person name="Brambilla E.M."/>
            <person name="Rohde M."/>
            <person name="Spring S."/>
            <person name="Goker M."/>
            <person name="Woyke T."/>
            <person name="Bristow J."/>
            <person name="Eisen J.A."/>
            <person name="Markowitz V."/>
            <person name="Hugenholtz P."/>
            <person name="Kyrpides N.C."/>
            <person name="Klenk H.P."/>
            <person name="Mavromatis K."/>
        </authorList>
    </citation>
    <scope>NUCLEOTIDE SEQUENCE [LARGE SCALE GENOMIC DNA]</scope>
    <source>
        <strain evidence="7">ATCC 700847 / DSM 10411 / MH2</strain>
    </source>
</reference>
<dbReference type="Gene3D" id="3.30.1330.60">
    <property type="entry name" value="OmpA-like domain"/>
    <property type="match status" value="1"/>
</dbReference>
<comment type="subcellular location">
    <subcellularLocation>
        <location evidence="1">Cell outer membrane</location>
    </subcellularLocation>
</comment>
<accession>F2LVC4</accession>
<keyword evidence="7" id="KW-1185">Reference proteome</keyword>
<dbReference type="PANTHER" id="PTHR30329">
    <property type="entry name" value="STATOR ELEMENT OF FLAGELLAR MOTOR COMPLEX"/>
    <property type="match status" value="1"/>
</dbReference>
<dbReference type="STRING" id="760142.Hipma_0738"/>
<evidence type="ECO:0000256" key="1">
    <source>
        <dbReference type="ARBA" id="ARBA00004442"/>
    </source>
</evidence>
<sequence length="310" mass="35084">MREKVVLLNLIILIIFFANATVNAKENLIITPYPNSKVLYHTKKNFDELYILKAPRGLNEYTLNECKKVEIDGAVEKIVYGLPGNISAFEAFKNYEFALKKANFNILAQLRTKNIRYFIEKDCGFPDINGFGSEQNKDHFYISAQSPDKSEYIMVYVGEGYRGRPGKAAIGIVKLKQIETGLVKIINAKTMKKEIETKGHVPIYGIYFDFNKATIKPSSEPTIKEIARLLKENPSLKLYVVGHTDSIGDLNYNMKLSKKRAKAVVDELVKKYNINPNRLKAFGVGPLAPVASNKTEEGRSKNRRVELIEP</sequence>
<dbReference type="InterPro" id="IPR006664">
    <property type="entry name" value="OMP_bac"/>
</dbReference>
<name>F2LVC4_HIPMA</name>
<feature type="domain" description="OmpA-like" evidence="5">
    <location>
        <begin position="196"/>
        <end position="310"/>
    </location>
</feature>
<dbReference type="AlphaFoldDB" id="F2LVC4"/>
<dbReference type="KEGG" id="hmr:Hipma_0738"/>
<evidence type="ECO:0000256" key="4">
    <source>
        <dbReference type="PROSITE-ProRule" id="PRU00473"/>
    </source>
</evidence>
<gene>
    <name evidence="6" type="ordered locus">Hipma_0738</name>
</gene>
<dbReference type="InParanoid" id="F2LVC4"/>
<evidence type="ECO:0000256" key="3">
    <source>
        <dbReference type="ARBA" id="ARBA00023237"/>
    </source>
</evidence>
<dbReference type="InterPro" id="IPR036737">
    <property type="entry name" value="OmpA-like_sf"/>
</dbReference>
<dbReference type="eggNOG" id="COG2885">
    <property type="taxonomic scope" value="Bacteria"/>
</dbReference>
<dbReference type="RefSeq" id="WP_013681749.1">
    <property type="nucleotide sequence ID" value="NC_015318.1"/>
</dbReference>
<evidence type="ECO:0000313" key="6">
    <source>
        <dbReference type="EMBL" id="AEA33708.1"/>
    </source>
</evidence>
<keyword evidence="2 4" id="KW-0472">Membrane</keyword>
<protein>
    <submittedName>
        <fullName evidence="6">OmpA/MotB domain protein</fullName>
    </submittedName>
</protein>
<organism evidence="6 7">
    <name type="scientific">Hippea maritima (strain ATCC 700847 / DSM 10411 / MH2)</name>
    <dbReference type="NCBI Taxonomy" id="760142"/>
    <lineage>
        <taxon>Bacteria</taxon>
        <taxon>Pseudomonadati</taxon>
        <taxon>Campylobacterota</taxon>
        <taxon>Desulfurellia</taxon>
        <taxon>Desulfurellales</taxon>
        <taxon>Hippeaceae</taxon>
        <taxon>Hippea</taxon>
    </lineage>
</organism>
<dbReference type="SUPFAM" id="SSF103088">
    <property type="entry name" value="OmpA-like"/>
    <property type="match status" value="1"/>
</dbReference>
<dbReference type="EMBL" id="CP002606">
    <property type="protein sequence ID" value="AEA33708.1"/>
    <property type="molecule type" value="Genomic_DNA"/>
</dbReference>
<dbReference type="HOGENOM" id="CLU_055761_0_0_7"/>
<reference evidence="7" key="2">
    <citation type="submission" date="2011-03" db="EMBL/GenBank/DDBJ databases">
        <title>The complete genome of Hippea maritima DSM 10411.</title>
        <authorList>
            <consortium name="US DOE Joint Genome Institute (JGI-PGF)"/>
            <person name="Lucas S."/>
            <person name="Copeland A."/>
            <person name="Lapidus A."/>
            <person name="Bruce D."/>
            <person name="Goodwin L."/>
            <person name="Pitluck S."/>
            <person name="Peters L."/>
            <person name="Kyrpides N."/>
            <person name="Mavromatis K."/>
            <person name="Pagani I."/>
            <person name="Ivanova N."/>
            <person name="Mikhailova N."/>
            <person name="Lu M."/>
            <person name="Detter J.C."/>
            <person name="Tapia R."/>
            <person name="Han C."/>
            <person name="Land M."/>
            <person name="Hauser L."/>
            <person name="Markowitz V."/>
            <person name="Cheng J.-F."/>
            <person name="Hugenholtz P."/>
            <person name="Woyke T."/>
            <person name="Wu D."/>
            <person name="Spring S."/>
            <person name="Schroeder M."/>
            <person name="Brambilla E."/>
            <person name="Klenk H.-P."/>
            <person name="Eisen J.A."/>
        </authorList>
    </citation>
    <scope>NUCLEOTIDE SEQUENCE [LARGE SCALE GENOMIC DNA]</scope>
    <source>
        <strain evidence="7">ATCC 700847 / DSM 10411 / MH2</strain>
    </source>
</reference>
<dbReference type="PRINTS" id="PR01021">
    <property type="entry name" value="OMPADOMAIN"/>
</dbReference>
<evidence type="ECO:0000256" key="2">
    <source>
        <dbReference type="ARBA" id="ARBA00023136"/>
    </source>
</evidence>
<evidence type="ECO:0000313" key="7">
    <source>
        <dbReference type="Proteomes" id="UP000008139"/>
    </source>
</evidence>
<dbReference type="Proteomes" id="UP000008139">
    <property type="component" value="Chromosome"/>
</dbReference>
<dbReference type="CDD" id="cd07185">
    <property type="entry name" value="OmpA_C-like"/>
    <property type="match status" value="1"/>
</dbReference>
<dbReference type="InterPro" id="IPR050330">
    <property type="entry name" value="Bact_OuterMem_StrucFunc"/>
</dbReference>